<keyword evidence="1" id="KW-0472">Membrane</keyword>
<reference evidence="3" key="1">
    <citation type="journal article" date="1999" name="J. Cancer Res. Clin. Oncol.">
        <title>Genomic studies of the Lucke tumor herpesvirus (RaHV-1).</title>
        <authorList>
            <person name="Davison A.J."/>
            <person name="Sauerbier W."/>
            <person name="Dolan A."/>
            <person name="Addison C."/>
            <person name="McKinnell R.G."/>
        </authorList>
    </citation>
    <scope>NUCLEOTIDE SEQUENCE [LARGE SCALE GENOMIC DNA]</scope>
    <source>
        <strain evidence="3">McKinnell</strain>
    </source>
</reference>
<dbReference type="RefSeq" id="YP_656701.1">
    <property type="nucleotide sequence ID" value="NC_008211.1"/>
</dbReference>
<protein>
    <submittedName>
        <fullName evidence="2">ORF46</fullName>
    </submittedName>
</protein>
<dbReference type="EMBL" id="DQ665917">
    <property type="protein sequence ID" value="ABG25710.1"/>
    <property type="molecule type" value="Genomic_DNA"/>
</dbReference>
<keyword evidence="3" id="KW-1185">Reference proteome</keyword>
<organism evidence="3">
    <name type="scientific">Ranid herpesvirus 1</name>
    <name type="common">Lucke tumor herpesvirus</name>
    <dbReference type="NCBI Taxonomy" id="85655"/>
    <lineage>
        <taxon>Viruses</taxon>
        <taxon>Duplodnaviria</taxon>
        <taxon>Heunggongvirae</taxon>
        <taxon>Peploviricota</taxon>
        <taxon>Herviviricetes</taxon>
        <taxon>Herpesvirales</taxon>
        <taxon>Alloherpesviridae</taxon>
        <taxon>Batravirus</taxon>
        <taxon>Batravirus ranidallo1</taxon>
    </lineage>
</organism>
<reference evidence="2 3" key="2">
    <citation type="journal article" date="2006" name="J. Gen. Virol.">
        <title>Genome sequences of two frog herpesviruses.</title>
        <authorList>
            <person name="Davison A.J."/>
            <person name="Cunningham C."/>
            <person name="Sauerbier W."/>
            <person name="McKinnell R.G."/>
        </authorList>
    </citation>
    <scope>NUCLEOTIDE SEQUENCE [LARGE SCALE GENOMIC DNA]</scope>
    <source>
        <strain evidence="2 3">McKinnell</strain>
    </source>
</reference>
<keyword evidence="1" id="KW-0812">Transmembrane</keyword>
<evidence type="ECO:0000313" key="3">
    <source>
        <dbReference type="Proteomes" id="UP000011238"/>
    </source>
</evidence>
<dbReference type="KEGG" id="vg:5141306"/>
<dbReference type="InterPro" id="IPR031412">
    <property type="entry name" value="S_torovirinae"/>
</dbReference>
<dbReference type="Proteomes" id="UP000011238">
    <property type="component" value="Segment"/>
</dbReference>
<name>Q14VR2_9VIRU</name>
<dbReference type="Pfam" id="PF17072">
    <property type="entry name" value="Spike_torovirin"/>
    <property type="match status" value="1"/>
</dbReference>
<evidence type="ECO:0000313" key="2">
    <source>
        <dbReference type="EMBL" id="ABG25710.1"/>
    </source>
</evidence>
<sequence length="1186" mass="129271">MVGGVTALMVALTYAHAAAAAFYDECFVLEQGVYTEDGTKRVALGAMVQDTRYAIPMVSKEEGHNSVKQQAGSNLCTHVCPDGTMATFLYIGQRLVCGLSVDVAGCASCSHYCAQHRTKDGMLTSKDVCYSSVSSNTITALSLFWTQYQSGTLDDRGKAVLQPSAGLSPGAIACLQSYVGLSMPPNTGDCVMNMGNLCLGDYCISRDAHGRGYTDRRIDEELMGTVRDVIPIVSCRLAINHRLSAQLSICDECVIEYLDLGKQRVSYPFIASPYCKRYIAALTPASMESGTAAEVATLAVRYLLTNNESVTGLEFPTGIKHTQRLSDVLKYVHHDMALQPGVWSVDVRVSLLSAEQVRQYVTELETEPKTSYNGARYVWIDAPNSPSLTVNHMTAPQEAAVAVAMYRRSLTYGIIVPAAANTEEYRVLRTLHQGFRLPLGVAPALQTRRNITGSHHGMLNVTGSGRVSYHYYVGDGPMINCQYVQLYAGPAQFYTNYPYNNTIEVPYINMFRVRNGFTCARGSPAAPRRCAGDAPSQALSVISQQTESTLNGGVYYDTTNDCYWGPTGPRLCTFASVSRVARQELYLTNGAVTNELQDMGTHYLATMGFYKIITGFTDVVELLSVDQACGTVSLNDIPSCLEMVCGDDETCKGAQQSDVCSMDRVVRESIQGLINEFEYSKARYRSTVSVVELWRLTSDMRPRRFIAEAMAGAAIVMSAAAFATAYVALNRADRALQVGQEAKEMGLRNLQATAKLGVDVSTMRSAMGDLNARVGGLSDTVFQMGNTLVKLGATMQNNIDAVNGRISALEASVNQRLLQVAAYVNTLAEQTNNAIARQARAAIYYQQLNALSNQIITSNSKLMGQITMFSTCLNSIHAGRLFGCPITNRFLQDNPDYNMVTSVYGAAYDGAFLSIMFKIPDYAEPLALYSILVKPILMNDRPHVVDTTNVVVGPDNTFYLKPSCEGRYCAGLDLHPTFGRCFSRLQSNDSAGVAEACILLPCQQKDCGDRLRITSAVGEKYLKGEPHGSYSFQSSNFFGGNQSASAPQLTLVDYISSANSTEAEGVLTAFHKDLLDWKMRDTNASEAVVELLTRVGGYEGIESLLQEAMTFYHGSGAYSIGGTSITTILLITLCCLIVAGIVLWYCIRKRKRKDTPGGTPMVMVQPTPAPIFPSTQGYQKLPAREW</sequence>
<evidence type="ECO:0000256" key="1">
    <source>
        <dbReference type="SAM" id="Phobius"/>
    </source>
</evidence>
<keyword evidence="1" id="KW-1133">Transmembrane helix</keyword>
<dbReference type="GeneID" id="5141306"/>
<accession>Q14VR2</accession>
<proteinExistence type="predicted"/>
<feature type="transmembrane region" description="Helical" evidence="1">
    <location>
        <begin position="1128"/>
        <end position="1147"/>
    </location>
</feature>